<dbReference type="Gene3D" id="3.40.50.880">
    <property type="match status" value="1"/>
</dbReference>
<evidence type="ECO:0000259" key="7">
    <source>
        <dbReference type="Pfam" id="PF02449"/>
    </source>
</evidence>
<dbReference type="InterPro" id="IPR017853">
    <property type="entry name" value="GH"/>
</dbReference>
<keyword evidence="4 6" id="KW-0378">Hydrolase</keyword>
<dbReference type="InterPro" id="IPR013780">
    <property type="entry name" value="Glyco_hydro_b"/>
</dbReference>
<keyword evidence="11" id="KW-1185">Reference proteome</keyword>
<reference evidence="10 11" key="1">
    <citation type="submission" date="2023-10" db="EMBL/GenBank/DDBJ databases">
        <title>Microbacterium xanthum sp. nov., isolated from seaweed.</title>
        <authorList>
            <person name="Lee S.D."/>
        </authorList>
    </citation>
    <scope>NUCLEOTIDE SEQUENCE [LARGE SCALE GENOMIC DNA]</scope>
    <source>
        <strain evidence="10 11">KCTC 19124</strain>
    </source>
</reference>
<evidence type="ECO:0000256" key="3">
    <source>
        <dbReference type="ARBA" id="ARBA00012756"/>
    </source>
</evidence>
<dbReference type="Pfam" id="PF08533">
    <property type="entry name" value="Glyco_hydro_42C"/>
    <property type="match status" value="1"/>
</dbReference>
<accession>A0ABU5N5W0</accession>
<dbReference type="SUPFAM" id="SSF51445">
    <property type="entry name" value="(Trans)glycosidases"/>
    <property type="match status" value="1"/>
</dbReference>
<evidence type="ECO:0000256" key="5">
    <source>
        <dbReference type="ARBA" id="ARBA00023295"/>
    </source>
</evidence>
<evidence type="ECO:0000313" key="11">
    <source>
        <dbReference type="Proteomes" id="UP001291912"/>
    </source>
</evidence>
<dbReference type="Gene3D" id="2.60.40.1180">
    <property type="entry name" value="Golgi alpha-mannosidase II"/>
    <property type="match status" value="1"/>
</dbReference>
<dbReference type="Proteomes" id="UP001291912">
    <property type="component" value="Unassembled WGS sequence"/>
</dbReference>
<comment type="similarity">
    <text evidence="2 6">Belongs to the glycosyl hydrolase 42 family.</text>
</comment>
<dbReference type="InterPro" id="IPR029062">
    <property type="entry name" value="Class_I_gatase-like"/>
</dbReference>
<dbReference type="Pfam" id="PF02449">
    <property type="entry name" value="Glyco_hydro_42"/>
    <property type="match status" value="1"/>
</dbReference>
<evidence type="ECO:0000256" key="4">
    <source>
        <dbReference type="ARBA" id="ARBA00022801"/>
    </source>
</evidence>
<dbReference type="Gene3D" id="3.20.20.80">
    <property type="entry name" value="Glycosidases"/>
    <property type="match status" value="1"/>
</dbReference>
<protein>
    <recommendedName>
        <fullName evidence="3 6">Beta-galactosidase</fullName>
        <shortName evidence="6">Beta-gal</shortName>
        <ecNumber evidence="3 6">3.2.1.23</ecNumber>
    </recommendedName>
</protein>
<dbReference type="InterPro" id="IPR013738">
    <property type="entry name" value="Beta_galactosidase_Trimer"/>
</dbReference>
<dbReference type="EMBL" id="JAWJYN010000001">
    <property type="protein sequence ID" value="MDZ8161484.1"/>
    <property type="molecule type" value="Genomic_DNA"/>
</dbReference>
<dbReference type="InterPro" id="IPR013529">
    <property type="entry name" value="Glyco_hydro_42_N"/>
</dbReference>
<evidence type="ECO:0000256" key="6">
    <source>
        <dbReference type="PIRNR" id="PIRNR001084"/>
    </source>
</evidence>
<comment type="caution">
    <text evidence="10">The sequence shown here is derived from an EMBL/GenBank/DDBJ whole genome shotgun (WGS) entry which is preliminary data.</text>
</comment>
<evidence type="ECO:0000259" key="9">
    <source>
        <dbReference type="Pfam" id="PF08533"/>
    </source>
</evidence>
<evidence type="ECO:0000256" key="1">
    <source>
        <dbReference type="ARBA" id="ARBA00001412"/>
    </source>
</evidence>
<dbReference type="InterPro" id="IPR013739">
    <property type="entry name" value="Beta_galactosidase_C"/>
</dbReference>
<name>A0ABU5N5W0_9MICO</name>
<organism evidence="10 11">
    <name type="scientific">Microbacterium aquimaris</name>
    <dbReference type="NCBI Taxonomy" id="459816"/>
    <lineage>
        <taxon>Bacteria</taxon>
        <taxon>Bacillati</taxon>
        <taxon>Actinomycetota</taxon>
        <taxon>Actinomycetes</taxon>
        <taxon>Micrococcales</taxon>
        <taxon>Microbacteriaceae</taxon>
        <taxon>Microbacterium</taxon>
    </lineage>
</organism>
<evidence type="ECO:0000256" key="2">
    <source>
        <dbReference type="ARBA" id="ARBA00005940"/>
    </source>
</evidence>
<dbReference type="PANTHER" id="PTHR36447">
    <property type="entry name" value="BETA-GALACTOSIDASE GANA"/>
    <property type="match status" value="1"/>
</dbReference>
<dbReference type="RefSeq" id="WP_194424096.1">
    <property type="nucleotide sequence ID" value="NZ_BAAAPT010000001.1"/>
</dbReference>
<gene>
    <name evidence="10" type="ORF">R2Q92_06500</name>
</gene>
<feature type="domain" description="Beta-galactosidase C-terminal" evidence="9">
    <location>
        <begin position="613"/>
        <end position="667"/>
    </location>
</feature>
<dbReference type="PANTHER" id="PTHR36447:SF1">
    <property type="entry name" value="BETA-GALACTOSIDASE GANA"/>
    <property type="match status" value="1"/>
</dbReference>
<dbReference type="SUPFAM" id="SSF52317">
    <property type="entry name" value="Class I glutamine amidotransferase-like"/>
    <property type="match status" value="1"/>
</dbReference>
<keyword evidence="5 6" id="KW-0326">Glycosidase</keyword>
<sequence length="671" mass="73441">MAAPARTFTHDGIAFGGDYNPEQWGPSVWTEDVALMREAGVDLVAINVFGWARIEPRPGEFDFSGLDRVIELLHGAGIRVNLATGTASPPPWLAHAHPEMLPVAEDGTRRYPGGRQAFCPSSPVYRDAALRLVEKVASRYGAHPAVALWHVSNELGCHNALSHSDASTEAFREWLRARYRTIEALNTAWGTAFWSQEYGGFDEILTPRAALSARNPGQALDFHRFSSDALLAHYRAEAEVIRRHSELPITTNFMVAAHIENMDYWQWAPDMDVIANDHYLDHRLGDPRAELSFAADLTRGLAQGEPWMLMEHSTGAVNWQPVNHVKEPGQLARNSLTHVARGADGVCFFQWRASVQGTEKFHSAMLPHAGTDSALWREVVDLGATVGRIGEVAGTRVVADVALVFSWESWWASDAETRPSTAFGYLDQVHAAYAALAAWNVTVDIVAPGAPLDDYRLVVVPGLHVVRESEAAVVSEWVRRGGTVLVTFLSGTVDADDRVYTGGYTGPFRDLLGVFVEEFAPVEVGRPLRLASGGTATLWSERMRATTADVIDTILDGPAAGSPAITRHTWGEGAAWYLSTLPDRDTYAHLAERLVAESGVAPAARLDAARSEVEVVRRRGDDRSYLFVVNHSVEPVRVDADGFDLITQNPVTGSVEVPAGAVRIIREERPS</sequence>
<dbReference type="InterPro" id="IPR003476">
    <property type="entry name" value="Glyco_hydro_42"/>
</dbReference>
<evidence type="ECO:0000259" key="8">
    <source>
        <dbReference type="Pfam" id="PF08532"/>
    </source>
</evidence>
<dbReference type="Pfam" id="PF08532">
    <property type="entry name" value="Glyco_hydro_42M"/>
    <property type="match status" value="1"/>
</dbReference>
<dbReference type="PIRSF" id="PIRSF001084">
    <property type="entry name" value="B-galactosidase"/>
    <property type="match status" value="1"/>
</dbReference>
<proteinExistence type="inferred from homology"/>
<evidence type="ECO:0000313" key="10">
    <source>
        <dbReference type="EMBL" id="MDZ8161484.1"/>
    </source>
</evidence>
<comment type="catalytic activity">
    <reaction evidence="1 6">
        <text>Hydrolysis of terminal non-reducing beta-D-galactose residues in beta-D-galactosides.</text>
        <dbReference type="EC" id="3.2.1.23"/>
    </reaction>
</comment>
<feature type="domain" description="Beta-galactosidase trimerisation" evidence="8">
    <location>
        <begin position="399"/>
        <end position="600"/>
    </location>
</feature>
<dbReference type="CDD" id="cd03143">
    <property type="entry name" value="A4_beta-galactosidase_middle_domain"/>
    <property type="match status" value="1"/>
</dbReference>
<dbReference type="EC" id="3.2.1.23" evidence="3 6"/>
<feature type="domain" description="Glycoside hydrolase family 42 N-terminal" evidence="7">
    <location>
        <begin position="18"/>
        <end position="386"/>
    </location>
</feature>